<evidence type="ECO:0000313" key="3">
    <source>
        <dbReference type="Proteomes" id="UP001396334"/>
    </source>
</evidence>
<keyword evidence="3" id="KW-1185">Reference proteome</keyword>
<feature type="compositionally biased region" description="Basic and acidic residues" evidence="1">
    <location>
        <begin position="83"/>
        <end position="93"/>
    </location>
</feature>
<feature type="region of interest" description="Disordered" evidence="1">
    <location>
        <begin position="47"/>
        <end position="99"/>
    </location>
</feature>
<gene>
    <name evidence="2" type="ORF">V6N11_078012</name>
</gene>
<accession>A0ABR2TFB9</accession>
<reference evidence="2 3" key="1">
    <citation type="journal article" date="2024" name="G3 (Bethesda)">
        <title>Genome assembly of Hibiscus sabdariffa L. provides insights into metabolisms of medicinal natural products.</title>
        <authorList>
            <person name="Kim T."/>
        </authorList>
    </citation>
    <scope>NUCLEOTIDE SEQUENCE [LARGE SCALE GENOMIC DNA]</scope>
    <source>
        <strain evidence="2">TK-2024</strain>
        <tissue evidence="2">Old leaves</tissue>
    </source>
</reference>
<dbReference type="Proteomes" id="UP001396334">
    <property type="component" value="Unassembled WGS sequence"/>
</dbReference>
<evidence type="ECO:0000313" key="2">
    <source>
        <dbReference type="EMBL" id="KAK9035990.1"/>
    </source>
</evidence>
<sequence>MSSTADSWISQSDLSSRSNTAVRELMAGNRATILVRQLILDQDWHLNHHGKAHPGSDIQQHPLFPEPPQGWDKISSGKLKSHEHKDGLEHPCEETQTNA</sequence>
<organism evidence="2 3">
    <name type="scientific">Hibiscus sabdariffa</name>
    <name type="common">roselle</name>
    <dbReference type="NCBI Taxonomy" id="183260"/>
    <lineage>
        <taxon>Eukaryota</taxon>
        <taxon>Viridiplantae</taxon>
        <taxon>Streptophyta</taxon>
        <taxon>Embryophyta</taxon>
        <taxon>Tracheophyta</taxon>
        <taxon>Spermatophyta</taxon>
        <taxon>Magnoliopsida</taxon>
        <taxon>eudicotyledons</taxon>
        <taxon>Gunneridae</taxon>
        <taxon>Pentapetalae</taxon>
        <taxon>rosids</taxon>
        <taxon>malvids</taxon>
        <taxon>Malvales</taxon>
        <taxon>Malvaceae</taxon>
        <taxon>Malvoideae</taxon>
        <taxon>Hibiscus</taxon>
    </lineage>
</organism>
<evidence type="ECO:0000256" key="1">
    <source>
        <dbReference type="SAM" id="MobiDB-lite"/>
    </source>
</evidence>
<name>A0ABR2TFB9_9ROSI</name>
<comment type="caution">
    <text evidence="2">The sequence shown here is derived from an EMBL/GenBank/DDBJ whole genome shotgun (WGS) entry which is preliminary data.</text>
</comment>
<dbReference type="EMBL" id="JBBPBN010000006">
    <property type="protein sequence ID" value="KAK9035990.1"/>
    <property type="molecule type" value="Genomic_DNA"/>
</dbReference>
<proteinExistence type="predicted"/>
<protein>
    <submittedName>
        <fullName evidence="2">Uncharacterized protein</fullName>
    </submittedName>
</protein>